<dbReference type="PANTHER" id="PTHR30203:SF33">
    <property type="entry name" value="BLR4455 PROTEIN"/>
    <property type="match status" value="1"/>
</dbReference>
<proteinExistence type="inferred from homology"/>
<keyword evidence="2" id="KW-0732">Signal</keyword>
<keyword evidence="2" id="KW-0472">Membrane</keyword>
<dbReference type="InterPro" id="IPR003423">
    <property type="entry name" value="OMP_efflux"/>
</dbReference>
<keyword evidence="2" id="KW-0449">Lipoprotein</keyword>
<dbReference type="PROSITE" id="PS51257">
    <property type="entry name" value="PROKAR_LIPOPROTEIN"/>
    <property type="match status" value="1"/>
</dbReference>
<accession>A0ABX4F6K0</accession>
<comment type="caution">
    <text evidence="4">The sequence shown here is derived from an EMBL/GenBank/DDBJ whole genome shotgun (WGS) entry which is preliminary data.</text>
</comment>
<reference evidence="4 5" key="1">
    <citation type="submission" date="2017-05" db="EMBL/GenBank/DDBJ databases">
        <title>Complete and WGS of Bordetella genogroups.</title>
        <authorList>
            <person name="Spilker T."/>
            <person name="Lipuma J."/>
        </authorList>
    </citation>
    <scope>NUCLEOTIDE SEQUENCE [LARGE SCALE GENOMIC DNA]</scope>
    <source>
        <strain evidence="4 5">AU9795</strain>
    </source>
</reference>
<evidence type="ECO:0000256" key="3">
    <source>
        <dbReference type="SAM" id="MobiDB-lite"/>
    </source>
</evidence>
<sequence>MTRRFLPVTARPARLSASLTVLALALAGCALGPDGRAPEMPAPAQYGVAPVPAQSATAQGVAQSFEPAAVPAPAWWSQFGSPELDALVSEGLANSPDLAAADRNLAAAREQLRAQVGESMLPSIDAGAQVDRQRALTMPMVEPPTMLYNTFVGQVRAQYTFDLFGAARYANTALAARVDQQAHRLEASRRALAANIVTGAIRSAALARQVELSTRQVALSRQVAQDARRRFELGSASQQEALDAEQNAGDLAASLPGLRSQWQATRHALAVLLGRTPDQAPPDLDFDRIVVPPKVPVSVPSQLLANRPDVQAAAVALEGAAAEIGARTAQMLPSLSLSASMGRGGFDWPTAMSGAGGAIWAIGAGLTQPLFHGGALRAQRRAAIETYEGAADTYRQTVLAAFRNVADGLAALEADNEALAAAEAARQAAEGSFRNTARRVELGALPGYQGRAAEQAYLQARLRELNYATARLADTATLFHAMGGAPAPQPQPQTAQAAPPAQPVTR</sequence>
<evidence type="ECO:0000313" key="4">
    <source>
        <dbReference type="EMBL" id="OZI69363.1"/>
    </source>
</evidence>
<feature type="chain" id="PRO_5044955022" evidence="2">
    <location>
        <begin position="33"/>
        <end position="506"/>
    </location>
</feature>
<evidence type="ECO:0000256" key="2">
    <source>
        <dbReference type="RuleBase" id="RU362097"/>
    </source>
</evidence>
<keyword evidence="2" id="KW-0812">Transmembrane</keyword>
<evidence type="ECO:0000313" key="5">
    <source>
        <dbReference type="Proteomes" id="UP000216354"/>
    </source>
</evidence>
<keyword evidence="5" id="KW-1185">Reference proteome</keyword>
<dbReference type="Gene3D" id="2.20.200.10">
    <property type="entry name" value="Outer membrane efflux proteins (OEP)"/>
    <property type="match status" value="1"/>
</dbReference>
<protein>
    <submittedName>
        <fullName evidence="4">RND transporter</fullName>
    </submittedName>
</protein>
<dbReference type="Gene3D" id="1.20.1600.10">
    <property type="entry name" value="Outer membrane efflux proteins (OEP)"/>
    <property type="match status" value="1"/>
</dbReference>
<evidence type="ECO:0000256" key="1">
    <source>
        <dbReference type="ARBA" id="ARBA00007613"/>
    </source>
</evidence>
<dbReference type="Pfam" id="PF02321">
    <property type="entry name" value="OEP"/>
    <property type="match status" value="2"/>
</dbReference>
<keyword evidence="2" id="KW-1134">Transmembrane beta strand</keyword>
<name>A0ABX4F6K0_9BORD</name>
<dbReference type="NCBIfam" id="TIGR01845">
    <property type="entry name" value="outer_NodT"/>
    <property type="match status" value="1"/>
</dbReference>
<dbReference type="PANTHER" id="PTHR30203">
    <property type="entry name" value="OUTER MEMBRANE CATION EFFLUX PROTEIN"/>
    <property type="match status" value="1"/>
</dbReference>
<feature type="region of interest" description="Disordered" evidence="3">
    <location>
        <begin position="482"/>
        <end position="506"/>
    </location>
</feature>
<dbReference type="InterPro" id="IPR010131">
    <property type="entry name" value="MdtP/NodT-like"/>
</dbReference>
<comment type="subcellular location">
    <subcellularLocation>
        <location evidence="2">Cell membrane</location>
        <topology evidence="2">Lipid-anchor</topology>
    </subcellularLocation>
</comment>
<feature type="signal peptide" evidence="2">
    <location>
        <begin position="1"/>
        <end position="32"/>
    </location>
</feature>
<gene>
    <name evidence="4" type="ORF">CAL27_04595</name>
</gene>
<comment type="similarity">
    <text evidence="1 2">Belongs to the outer membrane factor (OMF) (TC 1.B.17) family.</text>
</comment>
<dbReference type="Proteomes" id="UP000216354">
    <property type="component" value="Unassembled WGS sequence"/>
</dbReference>
<dbReference type="SUPFAM" id="SSF56954">
    <property type="entry name" value="Outer membrane efflux proteins (OEP)"/>
    <property type="match status" value="1"/>
</dbReference>
<keyword evidence="2" id="KW-0564">Palmitate</keyword>
<dbReference type="EMBL" id="NEVR01000001">
    <property type="protein sequence ID" value="OZI69363.1"/>
    <property type="molecule type" value="Genomic_DNA"/>
</dbReference>
<organism evidence="4 5">
    <name type="scientific">Bordetella genomosp. 1</name>
    <dbReference type="NCBI Taxonomy" id="1395607"/>
    <lineage>
        <taxon>Bacteria</taxon>
        <taxon>Pseudomonadati</taxon>
        <taxon>Pseudomonadota</taxon>
        <taxon>Betaproteobacteria</taxon>
        <taxon>Burkholderiales</taxon>
        <taxon>Alcaligenaceae</taxon>
        <taxon>Bordetella</taxon>
    </lineage>
</organism>